<dbReference type="PROSITE" id="PS51898">
    <property type="entry name" value="TYR_RECOMBINASE"/>
    <property type="match status" value="1"/>
</dbReference>
<keyword evidence="5" id="KW-0229">DNA integration</keyword>
<dbReference type="GO" id="GO:0007059">
    <property type="term" value="P:chromosome segregation"/>
    <property type="evidence" value="ECO:0007669"/>
    <property type="project" value="UniProtKB-KW"/>
</dbReference>
<evidence type="ECO:0000256" key="8">
    <source>
        <dbReference type="ARBA" id="ARBA00023306"/>
    </source>
</evidence>
<dbReference type="InterPro" id="IPR011010">
    <property type="entry name" value="DNA_brk_join_enz"/>
</dbReference>
<keyword evidence="7" id="KW-0233">DNA recombination</keyword>
<dbReference type="InterPro" id="IPR010998">
    <property type="entry name" value="Integrase_recombinase_N"/>
</dbReference>
<feature type="domain" description="Tyr recombinase" evidence="10">
    <location>
        <begin position="138"/>
        <end position="342"/>
    </location>
</feature>
<evidence type="ECO:0000256" key="5">
    <source>
        <dbReference type="ARBA" id="ARBA00022908"/>
    </source>
</evidence>
<accession>A0A964FLD5</accession>
<dbReference type="PANTHER" id="PTHR30349:SF77">
    <property type="entry name" value="TYROSINE RECOMBINASE XERC"/>
    <property type="match status" value="1"/>
</dbReference>
<keyword evidence="3" id="KW-0132">Cell division</keyword>
<evidence type="ECO:0000313" key="13">
    <source>
        <dbReference type="Proteomes" id="UP000729733"/>
    </source>
</evidence>
<evidence type="ECO:0000313" key="12">
    <source>
        <dbReference type="EMBL" id="MCC0179729.1"/>
    </source>
</evidence>
<evidence type="ECO:0000256" key="6">
    <source>
        <dbReference type="ARBA" id="ARBA00023125"/>
    </source>
</evidence>
<feature type="domain" description="Core-binding (CB)" evidence="11">
    <location>
        <begin position="26"/>
        <end position="114"/>
    </location>
</feature>
<evidence type="ECO:0000259" key="11">
    <source>
        <dbReference type="PROSITE" id="PS51900"/>
    </source>
</evidence>
<dbReference type="InterPro" id="IPR025269">
    <property type="entry name" value="SAM-like_dom"/>
</dbReference>
<keyword evidence="2" id="KW-0963">Cytoplasm</keyword>
<dbReference type="InterPro" id="IPR050090">
    <property type="entry name" value="Tyrosine_recombinase_XerCD"/>
</dbReference>
<keyword evidence="6 9" id="KW-0238">DNA-binding</keyword>
<evidence type="ECO:0000259" key="10">
    <source>
        <dbReference type="PROSITE" id="PS51898"/>
    </source>
</evidence>
<dbReference type="SUPFAM" id="SSF56349">
    <property type="entry name" value="DNA breaking-rejoining enzymes"/>
    <property type="match status" value="1"/>
</dbReference>
<dbReference type="Gene3D" id="1.10.150.130">
    <property type="match status" value="1"/>
</dbReference>
<dbReference type="RefSeq" id="WP_229642828.1">
    <property type="nucleotide sequence ID" value="NZ_JADWDC010000107.1"/>
</dbReference>
<protein>
    <submittedName>
        <fullName evidence="12">Tyrosine-type recombinase/integrase</fullName>
    </submittedName>
</protein>
<evidence type="ECO:0000256" key="7">
    <source>
        <dbReference type="ARBA" id="ARBA00023172"/>
    </source>
</evidence>
<dbReference type="Pfam" id="PF00589">
    <property type="entry name" value="Phage_integrase"/>
    <property type="match status" value="1"/>
</dbReference>
<evidence type="ECO:0000256" key="1">
    <source>
        <dbReference type="ARBA" id="ARBA00004496"/>
    </source>
</evidence>
<keyword evidence="4" id="KW-0159">Chromosome partition</keyword>
<dbReference type="InterPro" id="IPR044068">
    <property type="entry name" value="CB"/>
</dbReference>
<dbReference type="GO" id="GO:0003677">
    <property type="term" value="F:DNA binding"/>
    <property type="evidence" value="ECO:0007669"/>
    <property type="project" value="UniProtKB-UniRule"/>
</dbReference>
<dbReference type="PANTHER" id="PTHR30349">
    <property type="entry name" value="PHAGE INTEGRASE-RELATED"/>
    <property type="match status" value="1"/>
</dbReference>
<proteinExistence type="predicted"/>
<sequence length="348" mass="39479">MEIKIITVEENRIPESIKPVLVVPESTSVTLEKIFTEFLQLEVGDGAASADTIRNYLSQTKQYLDWSKDNLLLPLDAEVEDIKLYRQYLVQSGYQNNTIATKLNIVRIFYKAALTHGLIKSNPAEKIKAPKDRKDPAARITFMEAEELKFLLDHIQFQLDEAKTNKQRLVLMRDRILIGIMSLEGCRTVEMHQLKIEDIVRQGIKTGLQVSAKRASRVVPLTDNLATQLDEYLKVRQKVLRRKIKPIDFAFVSLSNNSKGKQLTRRSIRAIIDGYLVATNLKYTPGRTLSAHSLRHTAGTLALRTGSDLRQVQDLLGHADPRTTSIYAHVGDRWEHNPGASIEEKLNL</sequence>
<dbReference type="GO" id="GO:0051301">
    <property type="term" value="P:cell division"/>
    <property type="evidence" value="ECO:0007669"/>
    <property type="project" value="UniProtKB-KW"/>
</dbReference>
<dbReference type="GO" id="GO:0006310">
    <property type="term" value="P:DNA recombination"/>
    <property type="evidence" value="ECO:0007669"/>
    <property type="project" value="UniProtKB-KW"/>
</dbReference>
<evidence type="ECO:0000256" key="9">
    <source>
        <dbReference type="PROSITE-ProRule" id="PRU01248"/>
    </source>
</evidence>
<keyword evidence="13" id="KW-1185">Reference proteome</keyword>
<dbReference type="GO" id="GO:0005737">
    <property type="term" value="C:cytoplasm"/>
    <property type="evidence" value="ECO:0007669"/>
    <property type="project" value="UniProtKB-SubCell"/>
</dbReference>
<dbReference type="PROSITE" id="PS51900">
    <property type="entry name" value="CB"/>
    <property type="match status" value="1"/>
</dbReference>
<dbReference type="GO" id="GO:0015074">
    <property type="term" value="P:DNA integration"/>
    <property type="evidence" value="ECO:0007669"/>
    <property type="project" value="UniProtKB-KW"/>
</dbReference>
<evidence type="ECO:0000256" key="2">
    <source>
        <dbReference type="ARBA" id="ARBA00022490"/>
    </source>
</evidence>
<evidence type="ECO:0000256" key="3">
    <source>
        <dbReference type="ARBA" id="ARBA00022618"/>
    </source>
</evidence>
<dbReference type="InterPro" id="IPR013762">
    <property type="entry name" value="Integrase-like_cat_sf"/>
</dbReference>
<comment type="subcellular location">
    <subcellularLocation>
        <location evidence="1">Cytoplasm</location>
    </subcellularLocation>
</comment>
<dbReference type="Pfam" id="PF13102">
    <property type="entry name" value="Phage_int_SAM_5"/>
    <property type="match status" value="1"/>
</dbReference>
<evidence type="ECO:0000256" key="4">
    <source>
        <dbReference type="ARBA" id="ARBA00022829"/>
    </source>
</evidence>
<dbReference type="EMBL" id="JADWDC010000107">
    <property type="protein sequence ID" value="MCC0179729.1"/>
    <property type="molecule type" value="Genomic_DNA"/>
</dbReference>
<gene>
    <name evidence="12" type="ORF">I4641_22560</name>
</gene>
<dbReference type="InterPro" id="IPR002104">
    <property type="entry name" value="Integrase_catalytic"/>
</dbReference>
<dbReference type="AlphaFoldDB" id="A0A964FLD5"/>
<dbReference type="Proteomes" id="UP000729733">
    <property type="component" value="Unassembled WGS sequence"/>
</dbReference>
<keyword evidence="8" id="KW-0131">Cell cycle</keyword>
<name>A0A964FLD5_9CYAN</name>
<organism evidence="12 13">
    <name type="scientific">Waterburya agarophytonicola KI4</name>
    <dbReference type="NCBI Taxonomy" id="2874699"/>
    <lineage>
        <taxon>Bacteria</taxon>
        <taxon>Bacillati</taxon>
        <taxon>Cyanobacteriota</taxon>
        <taxon>Cyanophyceae</taxon>
        <taxon>Pleurocapsales</taxon>
        <taxon>Hyellaceae</taxon>
        <taxon>Waterburya</taxon>
        <taxon>Waterburya agarophytonicola</taxon>
    </lineage>
</organism>
<dbReference type="Gene3D" id="1.10.443.10">
    <property type="entry name" value="Intergrase catalytic core"/>
    <property type="match status" value="1"/>
</dbReference>
<reference evidence="12" key="1">
    <citation type="journal article" date="2021" name="Antonie Van Leeuwenhoek">
        <title>Draft genome and description of Waterburya agarophytonicola gen. nov. sp. nov. (Pleurocapsales, Cyanobacteria): a seaweed symbiont.</title>
        <authorList>
            <person name="Bonthond G."/>
            <person name="Shalygin S."/>
            <person name="Bayer T."/>
            <person name="Weinberger F."/>
        </authorList>
    </citation>
    <scope>NUCLEOTIDE SEQUENCE</scope>
    <source>
        <strain evidence="12">KI4</strain>
    </source>
</reference>
<comment type="caution">
    <text evidence="12">The sequence shown here is derived from an EMBL/GenBank/DDBJ whole genome shotgun (WGS) entry which is preliminary data.</text>
</comment>